<dbReference type="Gene3D" id="3.40.50.1820">
    <property type="entry name" value="alpha/beta hydrolase"/>
    <property type="match status" value="1"/>
</dbReference>
<gene>
    <name evidence="3" type="ORF">Q5761_02080</name>
</gene>
<name>A0ABZ0QRZ4_9FIRM</name>
<dbReference type="PANTHER" id="PTHR36110:SF4">
    <property type="entry name" value="RING-CLEAVING DIOXYGENASE MHQA-RELATED"/>
    <property type="match status" value="1"/>
</dbReference>
<keyword evidence="4" id="KW-1185">Reference proteome</keyword>
<sequence>MESDLQVTGIHHVTMIAGDPQANADFYAGVLGMRLVKRTVNFDDPGTYHLYFGDAIGRPGTLLTFFPIPDAARGRHGAGQVTGVALAVPPGALAFWEDRLHDFGVACQRTTSPVGQPALAFTDPDGLPLALVEDPSAVAWPGWADGPVPGEHAIRAVAGVTLTVREAEPTSRVLRALGYRPAAAAAAATAQAGHEADPAGSAGRRTDPPAPPAGGRPRTLWTVGEGGASRWLAVIADPAAPRGTLGAGTVHHVAFRTPTDEHQRRWRRRLDLLGLAVTPVQDRRYFRSIYFREPGGVLFEIATDPPGFLVDEDPRTLGTALRLPPWYEPARPSLERSLPPLRPPSDFATLGFIHRFVPAPDEPADAASDGRGSRPPVLLLLHGTGGDEHDLLPLGRYLAPRAALLSPRGRVLEDGMPRFFRRWAPGVLDRDDLLARAEQMAGFVAAAARRYGFDPRGLVAVGYSNGANLAAALLMARPGLLQGAVLLRPMDLPLDDPPPGALAGTPVFVAAGRQDPVVPAEQTRSLAQRLEAAGARVTLHWAPTGHELDQGELEAARRWLEEVGRR</sequence>
<dbReference type="SUPFAM" id="SSF53474">
    <property type="entry name" value="alpha/beta-Hydrolases"/>
    <property type="match status" value="1"/>
</dbReference>
<dbReference type="CDD" id="cd08346">
    <property type="entry name" value="PcpA_N_like"/>
    <property type="match status" value="1"/>
</dbReference>
<dbReference type="SUPFAM" id="SSF54593">
    <property type="entry name" value="Glyoxalase/Bleomycin resistance protein/Dihydroxybiphenyl dioxygenase"/>
    <property type="match status" value="1"/>
</dbReference>
<dbReference type="Pfam" id="PF02230">
    <property type="entry name" value="Abhydrolase_2"/>
    <property type="match status" value="1"/>
</dbReference>
<feature type="region of interest" description="Disordered" evidence="1">
    <location>
        <begin position="188"/>
        <end position="219"/>
    </location>
</feature>
<evidence type="ECO:0000313" key="3">
    <source>
        <dbReference type="EMBL" id="WPD19479.1"/>
    </source>
</evidence>
<reference evidence="3 4" key="1">
    <citation type="submission" date="2023-08" db="EMBL/GenBank/DDBJ databases">
        <title>Genome sequence of Thermaerobacter compostii strain Ins1, a spore-forming filamentous bacterium isolated from a deep geothermal reservoir.</title>
        <authorList>
            <person name="Bregnard D."/>
            <person name="Gonzalez D."/>
            <person name="Junier P."/>
        </authorList>
    </citation>
    <scope>NUCLEOTIDE SEQUENCE [LARGE SCALE GENOMIC DNA]</scope>
    <source>
        <strain evidence="3 4">Ins1</strain>
    </source>
</reference>
<evidence type="ECO:0000259" key="2">
    <source>
        <dbReference type="PROSITE" id="PS51819"/>
    </source>
</evidence>
<feature type="domain" description="VOC" evidence="2">
    <location>
        <begin position="156"/>
        <end position="304"/>
    </location>
</feature>
<dbReference type="InterPro" id="IPR029058">
    <property type="entry name" value="AB_hydrolase_fold"/>
</dbReference>
<dbReference type="RefSeq" id="WP_318751000.1">
    <property type="nucleotide sequence ID" value="NZ_CP132508.1"/>
</dbReference>
<evidence type="ECO:0000256" key="1">
    <source>
        <dbReference type="SAM" id="MobiDB-lite"/>
    </source>
</evidence>
<dbReference type="InterPro" id="IPR004360">
    <property type="entry name" value="Glyas_Fos-R_dOase_dom"/>
</dbReference>
<dbReference type="Gene3D" id="3.10.180.10">
    <property type="entry name" value="2,3-Dihydroxybiphenyl 1,2-Dioxygenase, domain 1"/>
    <property type="match status" value="2"/>
</dbReference>
<dbReference type="PROSITE" id="PS51819">
    <property type="entry name" value="VOC"/>
    <property type="match status" value="2"/>
</dbReference>
<protein>
    <submittedName>
        <fullName evidence="3">VOC family protein</fullName>
    </submittedName>
</protein>
<dbReference type="Pfam" id="PF00903">
    <property type="entry name" value="Glyoxalase"/>
    <property type="match status" value="2"/>
</dbReference>
<dbReference type="PANTHER" id="PTHR36110">
    <property type="entry name" value="RING-CLEAVING DIOXYGENASE MHQE-RELATED"/>
    <property type="match status" value="1"/>
</dbReference>
<proteinExistence type="predicted"/>
<organism evidence="3 4">
    <name type="scientific">Thermaerobacter composti</name>
    <dbReference type="NCBI Taxonomy" id="554949"/>
    <lineage>
        <taxon>Bacteria</taxon>
        <taxon>Bacillati</taxon>
        <taxon>Bacillota</taxon>
        <taxon>Clostridia</taxon>
        <taxon>Eubacteriales</taxon>
        <taxon>Clostridiales Family XVII. Incertae Sedis</taxon>
        <taxon>Thermaerobacter</taxon>
    </lineage>
</organism>
<dbReference type="InterPro" id="IPR003140">
    <property type="entry name" value="PLipase/COase/thioEstase"/>
</dbReference>
<accession>A0ABZ0QRZ4</accession>
<dbReference type="InterPro" id="IPR029068">
    <property type="entry name" value="Glyas_Bleomycin-R_OHBP_Dase"/>
</dbReference>
<dbReference type="InterPro" id="IPR037523">
    <property type="entry name" value="VOC_core"/>
</dbReference>
<dbReference type="InterPro" id="IPR052537">
    <property type="entry name" value="Extradiol_RC_dioxygenase"/>
</dbReference>
<evidence type="ECO:0000313" key="4">
    <source>
        <dbReference type="Proteomes" id="UP001304683"/>
    </source>
</evidence>
<dbReference type="Proteomes" id="UP001304683">
    <property type="component" value="Chromosome"/>
</dbReference>
<dbReference type="EMBL" id="CP132508">
    <property type="protein sequence ID" value="WPD19479.1"/>
    <property type="molecule type" value="Genomic_DNA"/>
</dbReference>
<feature type="domain" description="VOC" evidence="2">
    <location>
        <begin position="9"/>
        <end position="134"/>
    </location>
</feature>